<feature type="transmembrane region" description="Helical" evidence="10">
    <location>
        <begin position="75"/>
        <end position="97"/>
    </location>
</feature>
<name>A0A0D2CY29_9EURO</name>
<dbReference type="CDD" id="cd06186">
    <property type="entry name" value="NOX_Duox_like_FAD_NADP"/>
    <property type="match status" value="1"/>
</dbReference>
<feature type="transmembrane region" description="Helical" evidence="10">
    <location>
        <begin position="235"/>
        <end position="253"/>
    </location>
</feature>
<evidence type="ECO:0000259" key="11">
    <source>
        <dbReference type="PROSITE" id="PS51384"/>
    </source>
</evidence>
<evidence type="ECO:0000256" key="5">
    <source>
        <dbReference type="ARBA" id="ARBA00022982"/>
    </source>
</evidence>
<dbReference type="PANTHER" id="PTHR32361">
    <property type="entry name" value="FERRIC/CUPRIC REDUCTASE TRANSMEMBRANE COMPONENT"/>
    <property type="match status" value="1"/>
</dbReference>
<dbReference type="InterPro" id="IPR017927">
    <property type="entry name" value="FAD-bd_FR_type"/>
</dbReference>
<dbReference type="GeneID" id="25329252"/>
<evidence type="ECO:0000256" key="4">
    <source>
        <dbReference type="ARBA" id="ARBA00022692"/>
    </source>
</evidence>
<dbReference type="SUPFAM" id="SSF52343">
    <property type="entry name" value="Ferredoxin reductase-like, C-terminal NADP-linked domain"/>
    <property type="match status" value="1"/>
</dbReference>
<evidence type="ECO:0000256" key="6">
    <source>
        <dbReference type="ARBA" id="ARBA00022989"/>
    </source>
</evidence>
<dbReference type="SFLD" id="SFLDS00052">
    <property type="entry name" value="Ferric_Reductase_Domain"/>
    <property type="match status" value="1"/>
</dbReference>
<accession>A0A0D2CY29</accession>
<dbReference type="Proteomes" id="UP000054342">
    <property type="component" value="Unassembled WGS sequence"/>
</dbReference>
<dbReference type="HOGENOM" id="CLU_010365_3_1_1"/>
<keyword evidence="7" id="KW-0560">Oxidoreductase</keyword>
<evidence type="ECO:0000256" key="7">
    <source>
        <dbReference type="ARBA" id="ARBA00023002"/>
    </source>
</evidence>
<sequence length="649" mass="72980">MDSVDSVVLDTAHQTFRNSSSFLYEHLHHHHHRLGRSLHNATLHNLTAFNPPKTPPFYTGLHGVNLVMDGKMVQMLWLSICIAVGTVFVLRLAQLFVSYIRNIFCMSASPAQQRYYAVDHNTLWPWLKKHIVYAPLGKKRHNREFQLSSAYNYGTLPGRIHSLLLLLYALSNLVYCLMLDYNPPQKGAVLAELRGRSGILATVNLIPLVVLASRNNLAIRILRVSFDTFNLFHRWIGRIVVVEATVHLLAWMVAYIEAKGDQASPKIFNHNPFLLYGLIGLLAMLVLAFHSFSVLRHAFYETFLHVHQACAFLVLLGVYVHLDIGKLPAYPCILATVLLWIFERVWRLSRLIHLNVSRQGGITTAFVEALPGDACRVTFQLPRHITIRPGSHVYAYLPAISLWMSHPFSVGWTNIETDPEIGHYPPLSSPKTPNSLERQSLPTSVCKSLAPTSISLIMAARTGMTRQLYQAARAQIGGKLQLRGFLEGPYAGHDSLESYGTVVMFAGGAGITHHLIQIRHLLAGARSQTVATRKMVLIWSIRDTEQMEWVKPWMNEILHMEGRREVLKIVVHVSKPTQPINHKKSKPTMQIVKGRVDPGTILDEVIPLRIGAIMVSVCGPGALADEVRAAVRSRIHLAAMEMNEESFTW</sequence>
<evidence type="ECO:0000256" key="9">
    <source>
        <dbReference type="ARBA" id="ARBA00023136"/>
    </source>
</evidence>
<feature type="domain" description="FAD-binding FR-type" evidence="11">
    <location>
        <begin position="341"/>
        <end position="496"/>
    </location>
</feature>
<keyword evidence="3" id="KW-0813">Transport</keyword>
<feature type="transmembrane region" description="Helical" evidence="10">
    <location>
        <begin position="273"/>
        <end position="295"/>
    </location>
</feature>
<dbReference type="InterPro" id="IPR039261">
    <property type="entry name" value="FNR_nucleotide-bd"/>
</dbReference>
<dbReference type="InterPro" id="IPR013121">
    <property type="entry name" value="Fe_red_NAD-bd_6"/>
</dbReference>
<dbReference type="Gene3D" id="3.40.50.80">
    <property type="entry name" value="Nucleotide-binding domain of ferredoxin-NADP reductase (FNR) module"/>
    <property type="match status" value="1"/>
</dbReference>
<dbReference type="InterPro" id="IPR051410">
    <property type="entry name" value="Ferric/Cupric_Reductase"/>
</dbReference>
<protein>
    <recommendedName>
        <fullName evidence="11">FAD-binding FR-type domain-containing protein</fullName>
    </recommendedName>
</protein>
<evidence type="ECO:0000256" key="3">
    <source>
        <dbReference type="ARBA" id="ARBA00022448"/>
    </source>
</evidence>
<dbReference type="PROSITE" id="PS51384">
    <property type="entry name" value="FAD_FR"/>
    <property type="match status" value="1"/>
</dbReference>
<comment type="similarity">
    <text evidence="2">Belongs to the ferric reductase (FRE) family.</text>
</comment>
<dbReference type="Pfam" id="PF01794">
    <property type="entry name" value="Ferric_reduct"/>
    <property type="match status" value="1"/>
</dbReference>
<evidence type="ECO:0000256" key="8">
    <source>
        <dbReference type="ARBA" id="ARBA00023065"/>
    </source>
</evidence>
<organism evidence="12 13">
    <name type="scientific">Exophiala xenobiotica</name>
    <dbReference type="NCBI Taxonomy" id="348802"/>
    <lineage>
        <taxon>Eukaryota</taxon>
        <taxon>Fungi</taxon>
        <taxon>Dikarya</taxon>
        <taxon>Ascomycota</taxon>
        <taxon>Pezizomycotina</taxon>
        <taxon>Eurotiomycetes</taxon>
        <taxon>Chaetothyriomycetidae</taxon>
        <taxon>Chaetothyriales</taxon>
        <taxon>Herpotrichiellaceae</taxon>
        <taxon>Exophiala</taxon>
    </lineage>
</organism>
<keyword evidence="5" id="KW-0249">Electron transport</keyword>
<dbReference type="Pfam" id="PF08030">
    <property type="entry name" value="NAD_binding_6"/>
    <property type="match status" value="1"/>
</dbReference>
<dbReference type="GO" id="GO:0005886">
    <property type="term" value="C:plasma membrane"/>
    <property type="evidence" value="ECO:0007669"/>
    <property type="project" value="TreeGrafter"/>
</dbReference>
<dbReference type="SFLD" id="SFLDG01168">
    <property type="entry name" value="Ferric_reductase_subgroup_(FRE"/>
    <property type="match status" value="1"/>
</dbReference>
<evidence type="ECO:0000313" key="12">
    <source>
        <dbReference type="EMBL" id="KIW55027.1"/>
    </source>
</evidence>
<feature type="transmembrane region" description="Helical" evidence="10">
    <location>
        <begin position="163"/>
        <end position="181"/>
    </location>
</feature>
<keyword evidence="8" id="KW-0406">Ion transport</keyword>
<dbReference type="EMBL" id="KN847320">
    <property type="protein sequence ID" value="KIW55027.1"/>
    <property type="molecule type" value="Genomic_DNA"/>
</dbReference>
<keyword evidence="13" id="KW-1185">Reference proteome</keyword>
<feature type="transmembrane region" description="Helical" evidence="10">
    <location>
        <begin position="302"/>
        <end position="322"/>
    </location>
</feature>
<dbReference type="STRING" id="348802.A0A0D2CY29"/>
<comment type="subcellular location">
    <subcellularLocation>
        <location evidence="1">Membrane</location>
        <topology evidence="1">Multi-pass membrane protein</topology>
    </subcellularLocation>
</comment>
<dbReference type="GO" id="GO:0006879">
    <property type="term" value="P:intracellular iron ion homeostasis"/>
    <property type="evidence" value="ECO:0007669"/>
    <property type="project" value="TreeGrafter"/>
</dbReference>
<dbReference type="InterPro" id="IPR013112">
    <property type="entry name" value="FAD-bd_8"/>
</dbReference>
<evidence type="ECO:0000313" key="13">
    <source>
        <dbReference type="Proteomes" id="UP000054342"/>
    </source>
</evidence>
<feature type="transmembrane region" description="Helical" evidence="10">
    <location>
        <begin position="193"/>
        <end position="214"/>
    </location>
</feature>
<dbReference type="OrthoDB" id="4494341at2759"/>
<evidence type="ECO:0000256" key="1">
    <source>
        <dbReference type="ARBA" id="ARBA00004141"/>
    </source>
</evidence>
<dbReference type="InterPro" id="IPR013130">
    <property type="entry name" value="Fe3_Rdtase_TM_dom"/>
</dbReference>
<evidence type="ECO:0000256" key="10">
    <source>
        <dbReference type="SAM" id="Phobius"/>
    </source>
</evidence>
<dbReference type="GO" id="GO:0015677">
    <property type="term" value="P:copper ion import"/>
    <property type="evidence" value="ECO:0007669"/>
    <property type="project" value="TreeGrafter"/>
</dbReference>
<keyword evidence="9 10" id="KW-0472">Membrane</keyword>
<dbReference type="AlphaFoldDB" id="A0A0D2CY29"/>
<keyword evidence="4 10" id="KW-0812">Transmembrane</keyword>
<dbReference type="PANTHER" id="PTHR32361:SF12">
    <property type="entry name" value="PUTATIVE (AFU_ORTHOLOGUE AFUA_1G14340)-RELATED"/>
    <property type="match status" value="1"/>
</dbReference>
<dbReference type="GO" id="GO:0006826">
    <property type="term" value="P:iron ion transport"/>
    <property type="evidence" value="ECO:0007669"/>
    <property type="project" value="TreeGrafter"/>
</dbReference>
<reference evidence="12 13" key="1">
    <citation type="submission" date="2015-01" db="EMBL/GenBank/DDBJ databases">
        <title>The Genome Sequence of Exophiala xenobiotica CBS118157.</title>
        <authorList>
            <consortium name="The Broad Institute Genomics Platform"/>
            <person name="Cuomo C."/>
            <person name="de Hoog S."/>
            <person name="Gorbushina A."/>
            <person name="Stielow B."/>
            <person name="Teixiera M."/>
            <person name="Abouelleil A."/>
            <person name="Chapman S.B."/>
            <person name="Priest M."/>
            <person name="Young S.K."/>
            <person name="Wortman J."/>
            <person name="Nusbaum C."/>
            <person name="Birren B."/>
        </authorList>
    </citation>
    <scope>NUCLEOTIDE SEQUENCE [LARGE SCALE GENOMIC DNA]</scope>
    <source>
        <strain evidence="12 13">CBS 118157</strain>
    </source>
</reference>
<gene>
    <name evidence="12" type="ORF">PV05_07344</name>
</gene>
<evidence type="ECO:0000256" key="2">
    <source>
        <dbReference type="ARBA" id="ARBA00006278"/>
    </source>
</evidence>
<dbReference type="GO" id="GO:0000293">
    <property type="term" value="F:ferric-chelate reductase activity"/>
    <property type="evidence" value="ECO:0007669"/>
    <property type="project" value="UniProtKB-ARBA"/>
</dbReference>
<proteinExistence type="inferred from homology"/>
<dbReference type="RefSeq" id="XP_013315611.1">
    <property type="nucleotide sequence ID" value="XM_013460157.1"/>
</dbReference>
<dbReference type="Pfam" id="PF08022">
    <property type="entry name" value="FAD_binding_8"/>
    <property type="match status" value="1"/>
</dbReference>
<keyword evidence="6 10" id="KW-1133">Transmembrane helix</keyword>